<dbReference type="AlphaFoldDB" id="A0A1W0ACF8"/>
<name>A0A1W0ACF8_9STRA</name>
<keyword evidence="2" id="KW-0808">Transferase</keyword>
<dbReference type="PROSITE" id="PS00113">
    <property type="entry name" value="ADENYLATE_KINASE"/>
    <property type="match status" value="2"/>
</dbReference>
<comment type="similarity">
    <text evidence="1">Belongs to the adenylate kinase family.</text>
</comment>
<accession>A0A1W0ACF8</accession>
<keyword evidence="4 5" id="KW-0418">Kinase</keyword>
<dbReference type="GO" id="GO:0004017">
    <property type="term" value="F:AMP kinase activity"/>
    <property type="evidence" value="ECO:0007669"/>
    <property type="project" value="InterPro"/>
</dbReference>
<evidence type="ECO:0000256" key="2">
    <source>
        <dbReference type="ARBA" id="ARBA00022679"/>
    </source>
</evidence>
<dbReference type="Proteomes" id="UP000243217">
    <property type="component" value="Unassembled WGS sequence"/>
</dbReference>
<dbReference type="InterPro" id="IPR036193">
    <property type="entry name" value="ADK_active_lid_dom_sf"/>
</dbReference>
<organism evidence="5 6">
    <name type="scientific">Thraustotheca clavata</name>
    <dbReference type="NCBI Taxonomy" id="74557"/>
    <lineage>
        <taxon>Eukaryota</taxon>
        <taxon>Sar</taxon>
        <taxon>Stramenopiles</taxon>
        <taxon>Oomycota</taxon>
        <taxon>Saprolegniomycetes</taxon>
        <taxon>Saprolegniales</taxon>
        <taxon>Achlyaceae</taxon>
        <taxon>Thraustotheca</taxon>
    </lineage>
</organism>
<dbReference type="CDD" id="cd01428">
    <property type="entry name" value="ADK"/>
    <property type="match status" value="2"/>
</dbReference>
<evidence type="ECO:0000313" key="6">
    <source>
        <dbReference type="Proteomes" id="UP000243217"/>
    </source>
</evidence>
<dbReference type="PANTHER" id="PTHR23359">
    <property type="entry name" value="NUCLEOTIDE KINASE"/>
    <property type="match status" value="1"/>
</dbReference>
<evidence type="ECO:0000313" key="5">
    <source>
        <dbReference type="EMBL" id="OQS07973.1"/>
    </source>
</evidence>
<evidence type="ECO:0000256" key="4">
    <source>
        <dbReference type="ARBA" id="ARBA00022777"/>
    </source>
</evidence>
<feature type="non-terminal residue" evidence="5">
    <location>
        <position position="1"/>
    </location>
</feature>
<evidence type="ECO:0000256" key="1">
    <source>
        <dbReference type="ARBA" id="ARBA00007220"/>
    </source>
</evidence>
<feature type="non-terminal residue" evidence="5">
    <location>
        <position position="671"/>
    </location>
</feature>
<keyword evidence="6" id="KW-1185">Reference proteome</keyword>
<dbReference type="SUPFAM" id="SSF57774">
    <property type="entry name" value="Microbial and mitochondrial ADK, insert 'zinc finger' domain"/>
    <property type="match status" value="1"/>
</dbReference>
<dbReference type="Pfam" id="PF00406">
    <property type="entry name" value="ADK"/>
    <property type="match status" value="2"/>
</dbReference>
<dbReference type="InterPro" id="IPR006259">
    <property type="entry name" value="Adenyl_kin_sub"/>
</dbReference>
<reference evidence="5 6" key="1">
    <citation type="journal article" date="2014" name="Genome Biol. Evol.">
        <title>The secreted proteins of Achlya hypogyna and Thraustotheca clavata identify the ancestral oomycete secretome and reveal gene acquisitions by horizontal gene transfer.</title>
        <authorList>
            <person name="Misner I."/>
            <person name="Blouin N."/>
            <person name="Leonard G."/>
            <person name="Richards T.A."/>
            <person name="Lane C.E."/>
        </authorList>
    </citation>
    <scope>NUCLEOTIDE SEQUENCE [LARGE SCALE GENOMIC DNA]</scope>
    <source>
        <strain evidence="5 6">ATCC 34112</strain>
    </source>
</reference>
<evidence type="ECO:0000256" key="3">
    <source>
        <dbReference type="ARBA" id="ARBA00022741"/>
    </source>
</evidence>
<keyword evidence="3" id="KW-0547">Nucleotide-binding</keyword>
<dbReference type="PRINTS" id="PR00094">
    <property type="entry name" value="ADENYLTKNASE"/>
</dbReference>
<dbReference type="InterPro" id="IPR033690">
    <property type="entry name" value="Adenylat_kinase_CS"/>
</dbReference>
<protein>
    <submittedName>
        <fullName evidence="5">Adenylate kinase</fullName>
    </submittedName>
</protein>
<dbReference type="InterPro" id="IPR000850">
    <property type="entry name" value="Adenylat/UMP-CMP_kin"/>
</dbReference>
<dbReference type="OrthoDB" id="439792at2759"/>
<dbReference type="GO" id="GO:0005524">
    <property type="term" value="F:ATP binding"/>
    <property type="evidence" value="ECO:0007669"/>
    <property type="project" value="InterPro"/>
</dbReference>
<dbReference type="HAMAP" id="MF_00235">
    <property type="entry name" value="Adenylate_kinase_Adk"/>
    <property type="match status" value="1"/>
</dbReference>
<dbReference type="EMBL" id="JNBS01000017">
    <property type="protein sequence ID" value="OQS07973.1"/>
    <property type="molecule type" value="Genomic_DNA"/>
</dbReference>
<dbReference type="STRING" id="74557.A0A1W0ACF8"/>
<proteinExistence type="inferred from homology"/>
<dbReference type="InterPro" id="IPR027417">
    <property type="entry name" value="P-loop_NTPase"/>
</dbReference>
<dbReference type="Gene3D" id="3.40.50.300">
    <property type="entry name" value="P-loop containing nucleotide triphosphate hydrolases"/>
    <property type="match status" value="3"/>
</dbReference>
<sequence>NPPPPELKDKVVQRADDTEETIRVRLTKYHENCGAVVDAFAGSAQILNVNGLEGKEKIASDIFQAVNSITNPLRALPPKLIICGPPAGGKGTQCEKLVQQYGVVHLSTGDMLRSAIAANTETGLKAKAFMDRGELVPDELILDTIIDRLNQPDCTAKGWLLDGFPRNESQARSMVNFGIIPDMVLVLEVSDEEVIKRISGRRVDISTGKTYHITFNPPPSDVKAIQRSDDNESTVKIRLKTYHLNVSAVLKVFSPLANVSYFHQSSSTEITKAMFRAIDVSRAKIDVEGNAFIMTLFCMEMPYQTCASSFLRYAFSLYQHKEYCLITLPPTARPPTFVSNFTFIPARPTSTYSHVLYLLHRDALTFIDPSPTDIIRVTRFRMTEQCDQLGALVEYLPPSSIADLENEMALAGEEDDIDIEDNPKHIIFVARLHGVVIAVASLTRDHEVTSNLKHHFDVEQYVVLTHHRAKDQAILSHFLLNPVYTIAGQFILKEVMRYFRKTCIFVSVPYHGHVSALVQETFILAPHRRQVVMKDVPKDEQPSAVERLTSNALYFFTKRLFSEPKCIVSSEMGLKAQSFMEAGELVPDELIVQVILERLQQPDCITKGWLLDGFPRTKSQAQAMLAQGIFAHLVIVLDVPDEEVVTRISGRRIDIDTGKTYHLTFNPPPPE</sequence>
<gene>
    <name evidence="5" type="ORF">THRCLA_00039</name>
</gene>
<dbReference type="SUPFAM" id="SSF52540">
    <property type="entry name" value="P-loop containing nucleoside triphosphate hydrolases"/>
    <property type="match status" value="2"/>
</dbReference>
<dbReference type="NCBIfam" id="TIGR01351">
    <property type="entry name" value="adk"/>
    <property type="match status" value="1"/>
</dbReference>
<comment type="caution">
    <text evidence="5">The sequence shown here is derived from an EMBL/GenBank/DDBJ whole genome shotgun (WGS) entry which is preliminary data.</text>
</comment>